<reference evidence="1 2" key="1">
    <citation type="submission" date="2020-10" db="EMBL/GenBank/DDBJ databases">
        <title>Phylogeny of dyella-like bacteria.</title>
        <authorList>
            <person name="Fu J."/>
        </authorList>
    </citation>
    <scope>NUCLEOTIDE SEQUENCE [LARGE SCALE GENOMIC DNA]</scope>
    <source>
        <strain evidence="1 2">DHG40</strain>
    </source>
</reference>
<accession>A0ABW8IEH2</accession>
<proteinExistence type="predicted"/>
<evidence type="ECO:0000313" key="2">
    <source>
        <dbReference type="Proteomes" id="UP001620409"/>
    </source>
</evidence>
<organism evidence="1 2">
    <name type="scientific">Dyella humi</name>
    <dbReference type="NCBI Taxonomy" id="1770547"/>
    <lineage>
        <taxon>Bacteria</taxon>
        <taxon>Pseudomonadati</taxon>
        <taxon>Pseudomonadota</taxon>
        <taxon>Gammaproteobacteria</taxon>
        <taxon>Lysobacterales</taxon>
        <taxon>Rhodanobacteraceae</taxon>
        <taxon>Dyella</taxon>
    </lineage>
</organism>
<dbReference type="EMBL" id="JADIKI010000021">
    <property type="protein sequence ID" value="MFK2853240.1"/>
    <property type="molecule type" value="Genomic_DNA"/>
</dbReference>
<gene>
    <name evidence="1" type="ORF">ISP18_01350</name>
</gene>
<protein>
    <submittedName>
        <fullName evidence="1">Uncharacterized protein</fullName>
    </submittedName>
</protein>
<dbReference type="Proteomes" id="UP001620409">
    <property type="component" value="Unassembled WGS sequence"/>
</dbReference>
<keyword evidence="2" id="KW-1185">Reference proteome</keyword>
<comment type="caution">
    <text evidence="1">The sequence shown here is derived from an EMBL/GenBank/DDBJ whole genome shotgun (WGS) entry which is preliminary data.</text>
</comment>
<dbReference type="CDD" id="cd20735">
    <property type="entry name" value="PoNe_RHS-like"/>
    <property type="match status" value="1"/>
</dbReference>
<dbReference type="RefSeq" id="WP_380016285.1">
    <property type="nucleotide sequence ID" value="NZ_JADIKI010000021.1"/>
</dbReference>
<evidence type="ECO:0000313" key="1">
    <source>
        <dbReference type="EMBL" id="MFK2853240.1"/>
    </source>
</evidence>
<name>A0ABW8IEH2_9GAMM</name>
<sequence length="296" mass="32711">MGRSLRARKKVDYAGIIHKYDKYSFVSTRKPKTKVIRINAANGRALAAPTLTSWPFLGMHQDVTYHDDLNNTFGWNLRTGDEIFLPFAWLDMHGQAVWQGLEQEVVGLGADAVACQHFDQIATDMRVLLANTRITECVGEAAAAIYVLRRRPGFQMIWGYHVHSGTGIDQIWEMPNQGGGTDFLIVEAKGPGAGLNFSLFVPPGYSQMQEGWIANHLYSMSQNGHAAGLSIVNALGLQFVNAHPNYQGASKSYYGLATTSRHKQSASRVFGTVVQAQWLADGRLGHSHSPLVQYFT</sequence>